<dbReference type="AlphaFoldDB" id="A0A219B8F1"/>
<comment type="caution">
    <text evidence="2">The sequence shown here is derived from an EMBL/GenBank/DDBJ whole genome shotgun (WGS) entry which is preliminary data.</text>
</comment>
<feature type="transmembrane region" description="Helical" evidence="1">
    <location>
        <begin position="80"/>
        <end position="100"/>
    </location>
</feature>
<feature type="transmembrane region" description="Helical" evidence="1">
    <location>
        <begin position="55"/>
        <end position="73"/>
    </location>
</feature>
<keyword evidence="3" id="KW-1185">Reference proteome</keyword>
<dbReference type="RefSeq" id="WP_088713133.1">
    <property type="nucleotide sequence ID" value="NZ_NFZT01000001.1"/>
</dbReference>
<protein>
    <submittedName>
        <fullName evidence="2">Uncharacterized protein</fullName>
    </submittedName>
</protein>
<sequence>MAEDQPPSEFERRFWRLFLLFIWSVPMAAGTITRWADLAQHGLLPYAAAPLWMNVYWTSLAILDPLSILLLWIRPRIGAVLMIAILATDVPLNIYANLVLFDRPLAQVWLILQLVYLVGMIATYRTLMCYA</sequence>
<evidence type="ECO:0000313" key="3">
    <source>
        <dbReference type="Proteomes" id="UP000198462"/>
    </source>
</evidence>
<evidence type="ECO:0000313" key="2">
    <source>
        <dbReference type="EMBL" id="OWV34433.1"/>
    </source>
</evidence>
<keyword evidence="1" id="KW-0472">Membrane</keyword>
<gene>
    <name evidence="2" type="ORF">B5C34_13845</name>
</gene>
<feature type="transmembrane region" description="Helical" evidence="1">
    <location>
        <begin position="14"/>
        <end position="35"/>
    </location>
</feature>
<name>A0A219B8F1_9SPHN</name>
<keyword evidence="1" id="KW-1133">Transmembrane helix</keyword>
<dbReference type="EMBL" id="NFZT01000001">
    <property type="protein sequence ID" value="OWV34433.1"/>
    <property type="molecule type" value="Genomic_DNA"/>
</dbReference>
<reference evidence="3" key="1">
    <citation type="submission" date="2017-05" db="EMBL/GenBank/DDBJ databases">
        <authorList>
            <person name="Lin X."/>
        </authorList>
    </citation>
    <scope>NUCLEOTIDE SEQUENCE [LARGE SCALE GENOMIC DNA]</scope>
    <source>
        <strain evidence="3">JLT2012</strain>
    </source>
</reference>
<proteinExistence type="predicted"/>
<keyword evidence="1" id="KW-0812">Transmembrane</keyword>
<dbReference type="OrthoDB" id="881941at2"/>
<dbReference type="Proteomes" id="UP000198462">
    <property type="component" value="Unassembled WGS sequence"/>
</dbReference>
<evidence type="ECO:0000256" key="1">
    <source>
        <dbReference type="SAM" id="Phobius"/>
    </source>
</evidence>
<accession>A0A219B8F1</accession>
<feature type="transmembrane region" description="Helical" evidence="1">
    <location>
        <begin position="106"/>
        <end position="127"/>
    </location>
</feature>
<organism evidence="2 3">
    <name type="scientific">Pacificimonas flava</name>
    <dbReference type="NCBI Taxonomy" id="1234595"/>
    <lineage>
        <taxon>Bacteria</taxon>
        <taxon>Pseudomonadati</taxon>
        <taxon>Pseudomonadota</taxon>
        <taxon>Alphaproteobacteria</taxon>
        <taxon>Sphingomonadales</taxon>
        <taxon>Sphingosinicellaceae</taxon>
        <taxon>Pacificimonas</taxon>
    </lineage>
</organism>